<feature type="active site" description="Schiff-base intermediate with dihydroxyacetone-P" evidence="1">
    <location>
        <position position="177"/>
    </location>
</feature>
<evidence type="ECO:0000313" key="2">
    <source>
        <dbReference type="EMBL" id="REG08686.1"/>
    </source>
</evidence>
<dbReference type="Gene3D" id="3.20.20.70">
    <property type="entry name" value="Aldolase class I"/>
    <property type="match status" value="1"/>
</dbReference>
<dbReference type="Pfam" id="PF01791">
    <property type="entry name" value="DeoC"/>
    <property type="match status" value="1"/>
</dbReference>
<dbReference type="InterPro" id="IPR050456">
    <property type="entry name" value="DeoC/FbaB_aldolase"/>
</dbReference>
<dbReference type="SUPFAM" id="SSF51569">
    <property type="entry name" value="Aldolase"/>
    <property type="match status" value="1"/>
</dbReference>
<accession>A0A347ZP53</accession>
<dbReference type="CDD" id="cd00958">
    <property type="entry name" value="DhnA"/>
    <property type="match status" value="1"/>
</dbReference>
<dbReference type="InterPro" id="IPR002915">
    <property type="entry name" value="DeoC/FbaB/LacD_aldolase"/>
</dbReference>
<gene>
    <name evidence="2" type="ORF">DFR64_2060</name>
</gene>
<dbReference type="InterPro" id="IPR041720">
    <property type="entry name" value="FbaB-like"/>
</dbReference>
<sequence length="264" mass="28793">MSQLGKDFRLSQIINADSKRQVCVALDHSPAIGPCEGLIDPVKTIETICAGKPDTLFTHFGNIKKAMPILAANRLPFLLSISTATTKSVDPARVYLVDTVEHALEIGACGVSMRIFVGAPYDYEMIQNLSKVALECERYGMPLMAMMYPYGEDNMLNPSYLKHAARIGAELGADIVKTYYTGNPDTFREVTESCPAPIVMSGGPKADEPIDFLNMVKGALDGGAMGIAVGRNVWQSKQPVKMLQAVNMVVHENMDPQVAFEKTF</sequence>
<dbReference type="PANTHER" id="PTHR47916:SF1">
    <property type="entry name" value="3-HYDROXY-5-PHOSPHONOOXYPENTANE-2,4-DIONE THIOLASE"/>
    <property type="match status" value="1"/>
</dbReference>
<comment type="caution">
    <text evidence="2">The sequence shown here is derived from an EMBL/GenBank/DDBJ whole genome shotgun (WGS) entry which is preliminary data.</text>
</comment>
<dbReference type="PANTHER" id="PTHR47916">
    <property type="entry name" value="FRUCTOSE-BISPHOSPHATE ALDOLASE CLASS 1"/>
    <property type="match status" value="1"/>
</dbReference>
<reference evidence="2 3" key="1">
    <citation type="submission" date="2018-08" db="EMBL/GenBank/DDBJ databases">
        <title>Genomic Encyclopedia of Type Strains, Phase IV (KMG-IV): sequencing the most valuable type-strain genomes for metagenomic binning, comparative biology and taxonomic classification.</title>
        <authorList>
            <person name="Goeker M."/>
        </authorList>
    </citation>
    <scope>NUCLEOTIDE SEQUENCE [LARGE SCALE GENOMIC DNA]</scope>
    <source>
        <strain evidence="2 3">DSM 23923</strain>
    </source>
</reference>
<feature type="active site" description="Proton donor" evidence="1">
    <location>
        <position position="148"/>
    </location>
</feature>
<evidence type="ECO:0000313" key="3">
    <source>
        <dbReference type="Proteomes" id="UP000256388"/>
    </source>
</evidence>
<dbReference type="PIRSF" id="PIRSF038992">
    <property type="entry name" value="Aldolase_Ia"/>
    <property type="match status" value="1"/>
</dbReference>
<dbReference type="InterPro" id="IPR013785">
    <property type="entry name" value="Aldolase_TIM"/>
</dbReference>
<dbReference type="Proteomes" id="UP000256388">
    <property type="component" value="Unassembled WGS sequence"/>
</dbReference>
<organism evidence="2 3">
    <name type="scientific">Pelolinea submarina</name>
    <dbReference type="NCBI Taxonomy" id="913107"/>
    <lineage>
        <taxon>Bacteria</taxon>
        <taxon>Bacillati</taxon>
        <taxon>Chloroflexota</taxon>
        <taxon>Anaerolineae</taxon>
        <taxon>Anaerolineales</taxon>
        <taxon>Anaerolineaceae</taxon>
        <taxon>Pelolinea</taxon>
    </lineage>
</organism>
<keyword evidence="3" id="KW-1185">Reference proteome</keyword>
<dbReference type="EMBL" id="QUMS01000002">
    <property type="protein sequence ID" value="REG08686.1"/>
    <property type="molecule type" value="Genomic_DNA"/>
</dbReference>
<protein>
    <submittedName>
        <fullName evidence="2">2-amino-3,7-dideoxy-D-threo-hept-6-ulosonate synthase</fullName>
    </submittedName>
</protein>
<dbReference type="AlphaFoldDB" id="A0A347ZP53"/>
<proteinExistence type="predicted"/>
<dbReference type="SMART" id="SM01133">
    <property type="entry name" value="DeoC"/>
    <property type="match status" value="1"/>
</dbReference>
<dbReference type="RefSeq" id="WP_116225333.1">
    <property type="nucleotide sequence ID" value="NZ_AP018437.1"/>
</dbReference>
<name>A0A347ZP53_9CHLR</name>
<dbReference type="OrthoDB" id="5915071at2"/>
<dbReference type="NCBIfam" id="NF005556">
    <property type="entry name" value="PRK07226.1"/>
    <property type="match status" value="1"/>
</dbReference>
<evidence type="ECO:0000256" key="1">
    <source>
        <dbReference type="PIRSR" id="PIRSR038992-1"/>
    </source>
</evidence>
<dbReference type="GO" id="GO:0004332">
    <property type="term" value="F:fructose-bisphosphate aldolase activity"/>
    <property type="evidence" value="ECO:0007669"/>
    <property type="project" value="InterPro"/>
</dbReference>